<dbReference type="Proteomes" id="UP000215616">
    <property type="component" value="Unassembled WGS sequence"/>
</dbReference>
<dbReference type="InterPro" id="IPR012347">
    <property type="entry name" value="Ferritin-like"/>
</dbReference>
<comment type="similarity">
    <text evidence="1 2">Belongs to the Dps family.</text>
</comment>
<dbReference type="EMBL" id="NCDQ01000390">
    <property type="protein sequence ID" value="OYW99520.1"/>
    <property type="molecule type" value="Genomic_DNA"/>
</dbReference>
<dbReference type="InterPro" id="IPR008331">
    <property type="entry name" value="Ferritin_DPS_dom"/>
</dbReference>
<evidence type="ECO:0000313" key="4">
    <source>
        <dbReference type="EMBL" id="OYW99520.1"/>
    </source>
</evidence>
<evidence type="ECO:0000256" key="2">
    <source>
        <dbReference type="RuleBase" id="RU003875"/>
    </source>
</evidence>
<evidence type="ECO:0000256" key="1">
    <source>
        <dbReference type="ARBA" id="ARBA00009497"/>
    </source>
</evidence>
<comment type="caution">
    <text evidence="4">The sequence shown here is derived from an EMBL/GenBank/DDBJ whole genome shotgun (WGS) entry which is preliminary data.</text>
</comment>
<dbReference type="InterPro" id="IPR002177">
    <property type="entry name" value="DPS_DNA-bd"/>
</dbReference>
<dbReference type="SUPFAM" id="SSF47240">
    <property type="entry name" value="Ferritin-like"/>
    <property type="match status" value="1"/>
</dbReference>
<feature type="domain" description="Ferritin/DPS" evidence="3">
    <location>
        <begin position="40"/>
        <end position="176"/>
    </location>
</feature>
<accession>A0A258CVB6</accession>
<organism evidence="4 5">
    <name type="scientific">Caulobacter vibrioides</name>
    <name type="common">Caulobacter crescentus</name>
    <dbReference type="NCBI Taxonomy" id="155892"/>
    <lineage>
        <taxon>Bacteria</taxon>
        <taxon>Pseudomonadati</taxon>
        <taxon>Pseudomonadota</taxon>
        <taxon>Alphaproteobacteria</taxon>
        <taxon>Caulobacterales</taxon>
        <taxon>Caulobacteraceae</taxon>
        <taxon>Caulobacter</taxon>
    </lineage>
</organism>
<dbReference type="PIRSF" id="PIRSF005900">
    <property type="entry name" value="Dps"/>
    <property type="match status" value="1"/>
</dbReference>
<proteinExistence type="inferred from homology"/>
<dbReference type="PROSITE" id="PS00818">
    <property type="entry name" value="DPS_1"/>
    <property type="match status" value="1"/>
</dbReference>
<gene>
    <name evidence="4" type="ORF">B7Z12_17920</name>
</gene>
<dbReference type="AlphaFoldDB" id="A0A258CVB6"/>
<dbReference type="CDD" id="cd01043">
    <property type="entry name" value="DPS"/>
    <property type="match status" value="1"/>
</dbReference>
<dbReference type="PROSITE" id="PS00819">
    <property type="entry name" value="DPS_2"/>
    <property type="match status" value="1"/>
</dbReference>
<dbReference type="Gene3D" id="1.20.1260.10">
    <property type="match status" value="1"/>
</dbReference>
<dbReference type="PANTHER" id="PTHR42932">
    <property type="entry name" value="GENERAL STRESS PROTEIN 20U"/>
    <property type="match status" value="1"/>
</dbReference>
<dbReference type="InterPro" id="IPR009078">
    <property type="entry name" value="Ferritin-like_SF"/>
</dbReference>
<dbReference type="PANTHER" id="PTHR42932:SF3">
    <property type="entry name" value="DNA PROTECTION DURING STARVATION PROTEIN"/>
    <property type="match status" value="1"/>
</dbReference>
<sequence length="178" mass="19732">MSCQEDGHAYLRHATREITMAAALNTGLTAKQRTDIAGSLNKVLADSYALYLKTHGYHWNVRGPNFQSLHVLLEGQYQEEWAALDAIAERIRALGELAPQGYAAFGNLSSLKDGDPEQDWESMIGELKADNETVIRTLREAMPIAEDAGDEATADLLTQRLQAHEKHAWMLRATLGVK</sequence>
<dbReference type="Pfam" id="PF00210">
    <property type="entry name" value="Ferritin"/>
    <property type="match status" value="1"/>
</dbReference>
<evidence type="ECO:0000259" key="3">
    <source>
        <dbReference type="Pfam" id="PF00210"/>
    </source>
</evidence>
<name>A0A258CVB6_CAUVI</name>
<protein>
    <submittedName>
        <fullName evidence="4">DNA starvation/stationary phase protection protein</fullName>
    </submittedName>
</protein>
<reference evidence="4 5" key="1">
    <citation type="submission" date="2017-03" db="EMBL/GenBank/DDBJ databases">
        <title>Lifting the veil on microbial sulfur biogeochemistry in mining wastewaters.</title>
        <authorList>
            <person name="Kantor R.S."/>
            <person name="Colenbrander Nelson T."/>
            <person name="Marshall S."/>
            <person name="Bennett D."/>
            <person name="Apte S."/>
            <person name="Camacho D."/>
            <person name="Thomas B.C."/>
            <person name="Warren L.A."/>
            <person name="Banfield J.F."/>
        </authorList>
    </citation>
    <scope>NUCLEOTIDE SEQUENCE [LARGE SCALE GENOMIC DNA]</scope>
    <source>
        <strain evidence="4">32-67-7</strain>
    </source>
</reference>
<dbReference type="PRINTS" id="PR01346">
    <property type="entry name" value="HELNAPAPROT"/>
</dbReference>
<dbReference type="GO" id="GO:0008199">
    <property type="term" value="F:ferric iron binding"/>
    <property type="evidence" value="ECO:0007669"/>
    <property type="project" value="InterPro"/>
</dbReference>
<evidence type="ECO:0000313" key="5">
    <source>
        <dbReference type="Proteomes" id="UP000215616"/>
    </source>
</evidence>
<dbReference type="GO" id="GO:0016722">
    <property type="term" value="F:oxidoreductase activity, acting on metal ions"/>
    <property type="evidence" value="ECO:0007669"/>
    <property type="project" value="InterPro"/>
</dbReference>
<dbReference type="InterPro" id="IPR023188">
    <property type="entry name" value="DPS_DNA-bd_CS"/>
</dbReference>